<feature type="compositionally biased region" description="Polar residues" evidence="7">
    <location>
        <begin position="348"/>
        <end position="362"/>
    </location>
</feature>
<feature type="compositionally biased region" description="Basic and acidic residues" evidence="7">
    <location>
        <begin position="145"/>
        <end position="154"/>
    </location>
</feature>
<dbReference type="GO" id="GO:0005669">
    <property type="term" value="C:transcription factor TFIID complex"/>
    <property type="evidence" value="ECO:0007669"/>
    <property type="project" value="InterPro"/>
</dbReference>
<feature type="compositionally biased region" description="Basic and acidic residues" evidence="7">
    <location>
        <begin position="385"/>
        <end position="397"/>
    </location>
</feature>
<feature type="compositionally biased region" description="Basic and acidic residues" evidence="7">
    <location>
        <begin position="782"/>
        <end position="801"/>
    </location>
</feature>
<feature type="compositionally biased region" description="Polar residues" evidence="7">
    <location>
        <begin position="180"/>
        <end position="206"/>
    </location>
</feature>
<feature type="domain" description="RST" evidence="8">
    <location>
        <begin position="233"/>
        <end position="304"/>
    </location>
</feature>
<feature type="compositionally biased region" description="Basic and acidic residues" evidence="7">
    <location>
        <begin position="107"/>
        <end position="120"/>
    </location>
</feature>
<evidence type="ECO:0000313" key="9">
    <source>
        <dbReference type="EMBL" id="WOL16961.1"/>
    </source>
</evidence>
<feature type="compositionally biased region" description="Basic and acidic residues" evidence="7">
    <location>
        <begin position="809"/>
        <end position="832"/>
    </location>
</feature>
<evidence type="ECO:0000256" key="2">
    <source>
        <dbReference type="ARBA" id="ARBA00006178"/>
    </source>
</evidence>
<gene>
    <name evidence="9" type="ORF">Cni_G25749</name>
</gene>
<feature type="compositionally biased region" description="Low complexity" evidence="7">
    <location>
        <begin position="77"/>
        <end position="92"/>
    </location>
</feature>
<evidence type="ECO:0000256" key="4">
    <source>
        <dbReference type="ARBA" id="ARBA00023163"/>
    </source>
</evidence>
<proteinExistence type="inferred from homology"/>
<dbReference type="PANTHER" id="PTHR15138">
    <property type="entry name" value="TRANSCRIPTION INITIATION FACTOR TFIID SUBUNIT 4"/>
    <property type="match status" value="1"/>
</dbReference>
<keyword evidence="4" id="KW-0804">Transcription</keyword>
<feature type="compositionally biased region" description="Polar residues" evidence="7">
    <location>
        <begin position="549"/>
        <end position="581"/>
    </location>
</feature>
<feature type="compositionally biased region" description="Low complexity" evidence="7">
    <location>
        <begin position="207"/>
        <end position="220"/>
    </location>
</feature>
<reference evidence="9 10" key="1">
    <citation type="submission" date="2023-10" db="EMBL/GenBank/DDBJ databases">
        <title>Chromosome-scale genome assembly provides insights into flower coloration mechanisms of Canna indica.</title>
        <authorList>
            <person name="Li C."/>
        </authorList>
    </citation>
    <scope>NUCLEOTIDE SEQUENCE [LARGE SCALE GENOMIC DNA]</scope>
    <source>
        <tissue evidence="9">Flower</tissue>
    </source>
</reference>
<dbReference type="GO" id="GO:0016251">
    <property type="term" value="F:RNA polymerase II general transcription initiation factor activity"/>
    <property type="evidence" value="ECO:0007669"/>
    <property type="project" value="TreeGrafter"/>
</dbReference>
<evidence type="ECO:0000313" key="10">
    <source>
        <dbReference type="Proteomes" id="UP001327560"/>
    </source>
</evidence>
<dbReference type="PROSITE" id="PS51879">
    <property type="entry name" value="RST"/>
    <property type="match status" value="1"/>
</dbReference>
<feature type="region of interest" description="Disordered" evidence="7">
    <location>
        <begin position="867"/>
        <end position="917"/>
    </location>
</feature>
<feature type="compositionally biased region" description="Polar residues" evidence="7">
    <location>
        <begin position="221"/>
        <end position="231"/>
    </location>
</feature>
<dbReference type="InterPro" id="IPR022003">
    <property type="entry name" value="RST"/>
</dbReference>
<dbReference type="PANTHER" id="PTHR15138:SF14">
    <property type="entry name" value="TRANSCRIPTION INITIATION FACTOR TFIID SUBUNIT 4"/>
    <property type="match status" value="1"/>
</dbReference>
<feature type="compositionally biased region" description="Polar residues" evidence="7">
    <location>
        <begin position="509"/>
        <end position="520"/>
    </location>
</feature>
<feature type="compositionally biased region" description="Basic and acidic residues" evidence="7">
    <location>
        <begin position="162"/>
        <end position="179"/>
    </location>
</feature>
<name>A0AAQ3L2E0_9LILI</name>
<dbReference type="AlphaFoldDB" id="A0AAQ3L2E0"/>
<organism evidence="9 10">
    <name type="scientific">Canna indica</name>
    <name type="common">Indian-shot</name>
    <dbReference type="NCBI Taxonomy" id="4628"/>
    <lineage>
        <taxon>Eukaryota</taxon>
        <taxon>Viridiplantae</taxon>
        <taxon>Streptophyta</taxon>
        <taxon>Embryophyta</taxon>
        <taxon>Tracheophyta</taxon>
        <taxon>Spermatophyta</taxon>
        <taxon>Magnoliopsida</taxon>
        <taxon>Liliopsida</taxon>
        <taxon>Zingiberales</taxon>
        <taxon>Cannaceae</taxon>
        <taxon>Canna</taxon>
    </lineage>
</organism>
<dbReference type="GO" id="GO:0046982">
    <property type="term" value="F:protein heterodimerization activity"/>
    <property type="evidence" value="ECO:0007669"/>
    <property type="project" value="InterPro"/>
</dbReference>
<evidence type="ECO:0000256" key="6">
    <source>
        <dbReference type="ARBA" id="ARBA00058775"/>
    </source>
</evidence>
<feature type="region of interest" description="Disordered" evidence="7">
    <location>
        <begin position="322"/>
        <end position="520"/>
    </location>
</feature>
<evidence type="ECO:0000256" key="7">
    <source>
        <dbReference type="SAM" id="MobiDB-lite"/>
    </source>
</evidence>
<keyword evidence="5" id="KW-0539">Nucleus</keyword>
<feature type="region of interest" description="Disordered" evidence="7">
    <location>
        <begin position="1"/>
        <end position="22"/>
    </location>
</feature>
<dbReference type="GO" id="GO:0003677">
    <property type="term" value="F:DNA binding"/>
    <property type="evidence" value="ECO:0007669"/>
    <property type="project" value="TreeGrafter"/>
</dbReference>
<comment type="similarity">
    <text evidence="2">Belongs to the TAF4 family.</text>
</comment>
<feature type="region of interest" description="Disordered" evidence="7">
    <location>
        <begin position="782"/>
        <end position="833"/>
    </location>
</feature>
<feature type="compositionally biased region" description="Polar residues" evidence="7">
    <location>
        <begin position="122"/>
        <end position="143"/>
    </location>
</feature>
<comment type="function">
    <text evidence="6">TAFs are components of the transcription factor IID (TFIID) complex that is essential for mediating regulation of RNA polymerase transcription.</text>
</comment>
<dbReference type="InterPro" id="IPR045144">
    <property type="entry name" value="TAF4"/>
</dbReference>
<protein>
    <submittedName>
        <fullName evidence="9">Transcription initiation factor TFIID subunit 4b-like isoform X2</fullName>
    </submittedName>
</protein>
<feature type="compositionally biased region" description="Basic and acidic residues" evidence="7">
    <location>
        <begin position="888"/>
        <end position="899"/>
    </location>
</feature>
<dbReference type="EMBL" id="CP136897">
    <property type="protein sequence ID" value="WOL16961.1"/>
    <property type="molecule type" value="Genomic_DNA"/>
</dbReference>
<dbReference type="Pfam" id="PF12174">
    <property type="entry name" value="RST"/>
    <property type="match status" value="1"/>
</dbReference>
<sequence length="954" mass="104831">MDPSIMKLLEEDEDESMHSGADVDALSAALNRDIGGDLAAINPPSESDAGIFMQGSNSALKEVLENWEASTEVGNDQQIQQKEQKQPLQSSKHLSGELIQPGSVAQPRDKQVHNRAEHDQPPLQQKASNSDNLHQQSETSSLQFIEKEQMKKPDQNAICDPNKVEGPKHEFSQHSENQHQQKIGQHSISQQITSANLANMVSQKSENQPQQMVQQSNNQQISTGNQPNMAASRSKAVASIPFQMLVPILMAHLDKDRSMQLQSTFGKLRNNEVSKEDFLRVIKNIVGDQMLKQAAQKVQMQLQTQASRNAQANTNPFLLQAQASSQQLSSSSAQQLTGPQSCPALHSGPSSQNVKFTGSPNRQPYAPPKVQPGTDLAAPNTINLKSREVENRSDGKGAHSPQSYTSNTNITNPERDASIVSQAVNKQQHTQLQQTSFPKSGSTSISSHAYPRPSMGLSTSLRPESLDSNTRQVSASQGAVSTRQTHPMGVMNAPRYEQSSANETKRQKTGTMTSSSASQQNTVMWQTANKELKDSAFPSMTYVKQEIIDQTSEPPNKSNFASSESTSLGSARVNQRNSALESSRMMATAQGSLPNQSDQTVHNQIPSATTLAGANTKSLLKKPSVGQKKPFEALGSSPPMPSKKQKTSGTSLDQSIEQLNDVTAVSGVNIREEEEQLLSGKDESRASEATRRIVQEEEERLLLQKTPLQKKLSIIMLKCGLNHIGGDVERCLSLCVEERLKGLISYLIRLSKQRIDIEKSRHGLVITSDVRHQILMMNQKAKEEWDKKKAEESEKLRKVNDIDGNMGVDAEKEKEDGRSKNKGNKDEDDKMRTNAANVAARAAVGGDDMLSKWQLMAEQARQKREGFDGASISQLGKAGSKSFLAGRGSREKRESEKKGGTRKFGRKNTLESHPKVARNVSVKDVIAALEREPQMSRSPLVYRLYEKLSKNSSG</sequence>
<feature type="compositionally biased region" description="Polar residues" evidence="7">
    <location>
        <begin position="589"/>
        <end position="618"/>
    </location>
</feature>
<feature type="compositionally biased region" description="Polar residues" evidence="7">
    <location>
        <begin position="456"/>
        <end position="485"/>
    </location>
</feature>
<evidence type="ECO:0000256" key="3">
    <source>
        <dbReference type="ARBA" id="ARBA00023015"/>
    </source>
</evidence>
<dbReference type="InterPro" id="IPR007900">
    <property type="entry name" value="TAF4_C"/>
</dbReference>
<evidence type="ECO:0000256" key="5">
    <source>
        <dbReference type="ARBA" id="ARBA00023242"/>
    </source>
</evidence>
<evidence type="ECO:0000259" key="8">
    <source>
        <dbReference type="PROSITE" id="PS51879"/>
    </source>
</evidence>
<keyword evidence="10" id="KW-1185">Reference proteome</keyword>
<dbReference type="Pfam" id="PF05236">
    <property type="entry name" value="TAF4"/>
    <property type="match status" value="1"/>
</dbReference>
<feature type="compositionally biased region" description="Polar residues" evidence="7">
    <location>
        <begin position="400"/>
        <end position="412"/>
    </location>
</feature>
<evidence type="ECO:0000256" key="1">
    <source>
        <dbReference type="ARBA" id="ARBA00004123"/>
    </source>
</evidence>
<accession>A0AAQ3L2E0</accession>
<feature type="compositionally biased region" description="Low complexity" evidence="7">
    <location>
        <begin position="322"/>
        <end position="336"/>
    </location>
</feature>
<dbReference type="Gene3D" id="1.10.20.10">
    <property type="entry name" value="Histone, subunit A"/>
    <property type="match status" value="1"/>
</dbReference>
<dbReference type="GO" id="GO:0006367">
    <property type="term" value="P:transcription initiation at RNA polymerase II promoter"/>
    <property type="evidence" value="ECO:0007669"/>
    <property type="project" value="TreeGrafter"/>
</dbReference>
<feature type="region of interest" description="Disordered" evidence="7">
    <location>
        <begin position="549"/>
        <end position="654"/>
    </location>
</feature>
<dbReference type="CDD" id="cd08045">
    <property type="entry name" value="HFD_TAF4"/>
    <property type="match status" value="1"/>
</dbReference>
<keyword evidence="3" id="KW-0805">Transcription regulation</keyword>
<comment type="subcellular location">
    <subcellularLocation>
        <location evidence="1">Nucleus</location>
    </subcellularLocation>
</comment>
<dbReference type="InterPro" id="IPR009072">
    <property type="entry name" value="Histone-fold"/>
</dbReference>
<dbReference type="FunFam" id="1.10.20.10:FF:000015">
    <property type="entry name" value="Transcription initiation factor TFIID subunit 4B"/>
    <property type="match status" value="1"/>
</dbReference>
<dbReference type="Proteomes" id="UP001327560">
    <property type="component" value="Chromosome 8"/>
</dbReference>
<feature type="region of interest" description="Disordered" evidence="7">
    <location>
        <begin position="69"/>
        <end position="234"/>
    </location>
</feature>
<feature type="compositionally biased region" description="Polar residues" evidence="7">
    <location>
        <begin position="419"/>
        <end position="447"/>
    </location>
</feature>